<dbReference type="GO" id="GO:0033290">
    <property type="term" value="C:eukaryotic 48S preinitiation complex"/>
    <property type="evidence" value="ECO:0007669"/>
    <property type="project" value="UniProtKB-UniRule"/>
</dbReference>
<organism evidence="7 8">
    <name type="scientific">Lutzomyia longipalpis</name>
    <name type="common">Sand fly</name>
    <dbReference type="NCBI Taxonomy" id="7200"/>
    <lineage>
        <taxon>Eukaryota</taxon>
        <taxon>Metazoa</taxon>
        <taxon>Ecdysozoa</taxon>
        <taxon>Arthropoda</taxon>
        <taxon>Hexapoda</taxon>
        <taxon>Insecta</taxon>
        <taxon>Pterygota</taxon>
        <taxon>Neoptera</taxon>
        <taxon>Endopterygota</taxon>
        <taxon>Diptera</taxon>
        <taxon>Nematocera</taxon>
        <taxon>Psychodoidea</taxon>
        <taxon>Psychodidae</taxon>
        <taxon>Lutzomyia</taxon>
        <taxon>Lutzomyia</taxon>
    </lineage>
</organism>
<dbReference type="Pfam" id="PF01398">
    <property type="entry name" value="JAB"/>
    <property type="match status" value="1"/>
</dbReference>
<keyword evidence="1 5" id="KW-0963">Cytoplasm</keyword>
<evidence type="ECO:0000313" key="8">
    <source>
        <dbReference type="Proteomes" id="UP000092461"/>
    </source>
</evidence>
<protein>
    <recommendedName>
        <fullName evidence="5">Eukaryotic translation initiation factor 3 subunit F</fullName>
        <shortName evidence="5">eIF3f</shortName>
    </recommendedName>
    <alternativeName>
        <fullName evidence="5">Eukaryotic translation initiation factor 3 subunit 5</fullName>
    </alternativeName>
</protein>
<reference evidence="7" key="1">
    <citation type="submission" date="2021-01" db="UniProtKB">
        <authorList>
            <consortium name="EnsemblMetazoa"/>
        </authorList>
    </citation>
    <scope>IDENTIFICATION</scope>
    <source>
        <strain evidence="7">Jacobina</strain>
    </source>
</reference>
<evidence type="ECO:0000256" key="3">
    <source>
        <dbReference type="ARBA" id="ARBA00022917"/>
    </source>
</evidence>
<dbReference type="GO" id="GO:0031369">
    <property type="term" value="F:translation initiation factor binding"/>
    <property type="evidence" value="ECO:0007669"/>
    <property type="project" value="InterPro"/>
</dbReference>
<dbReference type="GO" id="GO:0071541">
    <property type="term" value="C:eukaryotic translation initiation factor 3 complex, eIF3m"/>
    <property type="evidence" value="ECO:0007669"/>
    <property type="project" value="TreeGrafter"/>
</dbReference>
<keyword evidence="2 5" id="KW-0396">Initiation factor</keyword>
<dbReference type="CDD" id="cd08064">
    <property type="entry name" value="MPN_eIF3f"/>
    <property type="match status" value="1"/>
</dbReference>
<dbReference type="GO" id="GO:0008237">
    <property type="term" value="F:metallopeptidase activity"/>
    <property type="evidence" value="ECO:0007669"/>
    <property type="project" value="InterPro"/>
</dbReference>
<dbReference type="AlphaFoldDB" id="A0A1B0EXJ8"/>
<evidence type="ECO:0000259" key="6">
    <source>
        <dbReference type="PROSITE" id="PS50249"/>
    </source>
</evidence>
<dbReference type="EnsemblMetazoa" id="LLOJ004337-RA">
    <property type="protein sequence ID" value="LLOJ004337-PA"/>
    <property type="gene ID" value="LLOJ004337"/>
</dbReference>
<dbReference type="Gene3D" id="3.40.140.10">
    <property type="entry name" value="Cytidine Deaminase, domain 2"/>
    <property type="match status" value="1"/>
</dbReference>
<comment type="function">
    <text evidence="4">Deubiquitinates activated NOTCH1, promoting its nuclear import, thereby acting as a positive regulator of Notch signaling.</text>
</comment>
<dbReference type="GO" id="GO:0001732">
    <property type="term" value="P:formation of cytoplasmic translation initiation complex"/>
    <property type="evidence" value="ECO:0007669"/>
    <property type="project" value="UniProtKB-UniRule"/>
</dbReference>
<dbReference type="PANTHER" id="PTHR10540">
    <property type="entry name" value="EUKARYOTIC TRANSLATION INITIATION FACTOR 3 SUBUNIT F-RELATED"/>
    <property type="match status" value="1"/>
</dbReference>
<accession>A0A1B0EXJ8</accession>
<dbReference type="GO" id="GO:0003743">
    <property type="term" value="F:translation initiation factor activity"/>
    <property type="evidence" value="ECO:0007669"/>
    <property type="project" value="UniProtKB-UniRule"/>
</dbReference>
<evidence type="ECO:0000256" key="4">
    <source>
        <dbReference type="ARBA" id="ARBA00059951"/>
    </source>
</evidence>
<name>A0A1B0EXJ8_LUTLO</name>
<evidence type="ECO:0000256" key="2">
    <source>
        <dbReference type="ARBA" id="ARBA00022540"/>
    </source>
</evidence>
<dbReference type="PANTHER" id="PTHR10540:SF6">
    <property type="entry name" value="EUKARYOTIC TRANSLATION INITIATION FACTOR 3 SUBUNIT F"/>
    <property type="match status" value="1"/>
</dbReference>
<evidence type="ECO:0000256" key="5">
    <source>
        <dbReference type="HAMAP-Rule" id="MF_03005"/>
    </source>
</evidence>
<comment type="similarity">
    <text evidence="5">Belongs to the eIF-3 subunit F family.</text>
</comment>
<dbReference type="GO" id="GO:0016282">
    <property type="term" value="C:eukaryotic 43S preinitiation complex"/>
    <property type="evidence" value="ECO:0007669"/>
    <property type="project" value="UniProtKB-UniRule"/>
</dbReference>
<dbReference type="HAMAP" id="MF_03005">
    <property type="entry name" value="eIF3f"/>
    <property type="match status" value="1"/>
</dbReference>
<dbReference type="EMBL" id="AJWK01013638">
    <property type="status" value="NOT_ANNOTATED_CDS"/>
    <property type="molecule type" value="Genomic_DNA"/>
</dbReference>
<evidence type="ECO:0000313" key="7">
    <source>
        <dbReference type="EnsemblMetazoa" id="LLOJ004337-PA"/>
    </source>
</evidence>
<dbReference type="PROSITE" id="PS50249">
    <property type="entry name" value="MPN"/>
    <property type="match status" value="1"/>
</dbReference>
<dbReference type="VEuPathDB" id="VectorBase:LLONM1_011684"/>
<comment type="subcellular location">
    <subcellularLocation>
        <location evidence="5">Cytoplasm</location>
    </subcellularLocation>
</comment>
<sequence length="279" mass="30812">MALNMTVRVHPVVLFQIVDAYERRNADSQRVIGTLLGTTDKGIVEVTNCFCVPHKEHDDQVEAELGYAHEVYDLNRRVNASELIVGWWATGNEVTNHSSVIHEYYSRECNNPVHVTVDTSLHGLRMSLKAFVCVTLGVPGGKTGNMFTPINIEITSYAPETVGLQLCQKTIALPTSSQTHAVQPMVDLAQVAEAASKLLSLLDQVLVYVEDVLSGKQQPDNSVGRALLDLIHSVPNMSSDQFAQMFNSNVKDLLMVVTLSQLIKTQLQLNEKLPFLCPN</sequence>
<comment type="subunit">
    <text evidence="5">Component of the eukaryotic translation initiation factor 3 (eIF-3) complex.</text>
</comment>
<dbReference type="InterPro" id="IPR000555">
    <property type="entry name" value="JAMM/MPN+_dom"/>
</dbReference>
<feature type="domain" description="MPN" evidence="6">
    <location>
        <begin position="7"/>
        <end position="137"/>
    </location>
</feature>
<dbReference type="InterPro" id="IPR037518">
    <property type="entry name" value="MPN"/>
</dbReference>
<dbReference type="VEuPathDB" id="VectorBase:LLOJ004337"/>
<dbReference type="InterPro" id="IPR024969">
    <property type="entry name" value="EIF3F/CSN6-like_C"/>
</dbReference>
<proteinExistence type="inferred from homology"/>
<dbReference type="SMART" id="SM00232">
    <property type="entry name" value="JAB_MPN"/>
    <property type="match status" value="1"/>
</dbReference>
<evidence type="ECO:0000256" key="1">
    <source>
        <dbReference type="ARBA" id="ARBA00022490"/>
    </source>
</evidence>
<comment type="function">
    <text evidence="5">Component of the eukaryotic translation initiation factor 3 (eIF-3) complex, which is involved in protein synthesis of a specialized repertoire of mRNAs and, together with other initiation factors, stimulates binding of mRNA and methionyl-tRNAi to the 40S ribosome. The eIF-3 complex specifically targets and initiates translation of a subset of mRNAs involved in cell proliferation.</text>
</comment>
<dbReference type="Proteomes" id="UP000092461">
    <property type="component" value="Unassembled WGS sequence"/>
</dbReference>
<dbReference type="FunFam" id="3.40.140.10:FF:000014">
    <property type="entry name" value="Eukaryotic translation initiation factor 3 subunit F"/>
    <property type="match status" value="1"/>
</dbReference>
<dbReference type="InterPro" id="IPR027531">
    <property type="entry name" value="eIF3f"/>
</dbReference>
<dbReference type="Pfam" id="PF13012">
    <property type="entry name" value="MitMem_reg"/>
    <property type="match status" value="1"/>
</dbReference>
<keyword evidence="8" id="KW-1185">Reference proteome</keyword>
<keyword evidence="3 5" id="KW-0648">Protein biosynthesis</keyword>
<dbReference type="GO" id="GO:0101005">
    <property type="term" value="F:deubiquitinase activity"/>
    <property type="evidence" value="ECO:0007669"/>
    <property type="project" value="UniProtKB-ARBA"/>
</dbReference>